<evidence type="ECO:0008006" key="3">
    <source>
        <dbReference type="Google" id="ProtNLM"/>
    </source>
</evidence>
<dbReference type="GO" id="GO:0006313">
    <property type="term" value="P:DNA transposition"/>
    <property type="evidence" value="ECO:0007669"/>
    <property type="project" value="InterPro"/>
</dbReference>
<dbReference type="AlphaFoldDB" id="A0AAP9R2F8"/>
<dbReference type="Pfam" id="PF03400">
    <property type="entry name" value="DDE_Tnp_IS1"/>
    <property type="match status" value="1"/>
</dbReference>
<name>A0AAP9R2F8_KLEAE</name>
<geneLocation type="plasmid" evidence="2">
    <name>prhbstw-00938_2</name>
</geneLocation>
<dbReference type="InterPro" id="IPR005063">
    <property type="entry name" value="Transposase_27"/>
</dbReference>
<reference evidence="2" key="1">
    <citation type="submission" date="2020-06" db="EMBL/GenBank/DDBJ databases">
        <title>REHAB project genomes.</title>
        <authorList>
            <person name="Shaw L.P."/>
        </authorList>
    </citation>
    <scope>NUCLEOTIDE SEQUENCE [LARGE SCALE GENOMIC DNA]</scope>
    <source>
        <strain evidence="2">RHBSTW-00938</strain>
        <plasmid evidence="2">prhbstw-00938_2</plasmid>
    </source>
</reference>
<proteinExistence type="predicted"/>
<dbReference type="GO" id="GO:0003677">
    <property type="term" value="F:DNA binding"/>
    <property type="evidence" value="ECO:0007669"/>
    <property type="project" value="InterPro"/>
</dbReference>
<dbReference type="GO" id="GO:0004803">
    <property type="term" value="F:transposase activity"/>
    <property type="evidence" value="ECO:0007669"/>
    <property type="project" value="InterPro"/>
</dbReference>
<evidence type="ECO:0000313" key="2">
    <source>
        <dbReference type="Proteomes" id="UP000514462"/>
    </source>
</evidence>
<protein>
    <recommendedName>
        <fullName evidence="3">Transposase</fullName>
    </recommendedName>
</protein>
<sequence>MTDKIFMRRTECGNLTSRNRIKRLTRKVIGISRSVFHYEKSSASLLRNTCHPDWMALPLYSINIQT</sequence>
<accession>A0AAP9R2F8</accession>
<organism evidence="1 2">
    <name type="scientific">Klebsiella aerogenes</name>
    <name type="common">Enterobacter aerogenes</name>
    <dbReference type="NCBI Taxonomy" id="548"/>
    <lineage>
        <taxon>Bacteria</taxon>
        <taxon>Pseudomonadati</taxon>
        <taxon>Pseudomonadota</taxon>
        <taxon>Gammaproteobacteria</taxon>
        <taxon>Enterobacterales</taxon>
        <taxon>Enterobacteriaceae</taxon>
        <taxon>Klebsiella/Raoultella group</taxon>
        <taxon>Klebsiella</taxon>
    </lineage>
</organism>
<evidence type="ECO:0000313" key="1">
    <source>
        <dbReference type="EMBL" id="QMR43185.1"/>
    </source>
</evidence>
<dbReference type="EMBL" id="CP055905">
    <property type="protein sequence ID" value="QMR43185.1"/>
    <property type="molecule type" value="Genomic_DNA"/>
</dbReference>
<keyword evidence="1" id="KW-0614">Plasmid</keyword>
<gene>
    <name evidence="1" type="ORF">HV331_25055</name>
</gene>
<dbReference type="Proteomes" id="UP000514462">
    <property type="component" value="Plasmid pRHBSTW-00938_2"/>
</dbReference>